<dbReference type="HOGENOM" id="CLU_105095_0_0_4"/>
<gene>
    <name evidence="1" type="ordered locus">RGE_14240</name>
</gene>
<dbReference type="KEGG" id="rge:RGE_14240"/>
<dbReference type="eggNOG" id="ENOG502Z7I2">
    <property type="taxonomic scope" value="Bacteria"/>
</dbReference>
<evidence type="ECO:0000313" key="2">
    <source>
        <dbReference type="Proteomes" id="UP000007883"/>
    </source>
</evidence>
<evidence type="ECO:0000313" key="1">
    <source>
        <dbReference type="EMBL" id="BAL94765.1"/>
    </source>
</evidence>
<dbReference type="Proteomes" id="UP000007883">
    <property type="component" value="Chromosome"/>
</dbReference>
<sequence length="242" mass="25607">MNRVLKSPFLVALLAGLVILVLAFVPALWQVLRGTASAPVSSADTPWSIAARGDGVAAFGLQLPGSTLADAERRWGEDLQLAVMAETGQAGALEGYVERFEAGGVGGRLLLTTALPEAELQRLQQSAAEREPAGGTLWRYRLRASERKAMGATPLVGLSFIPAANLDAQTLRQRFGEPDEIIAPGGRLEHWLYPARGLAIAVDAEGRELLQVVAPADFERRLRAPLKTAVSAAASPAASAPR</sequence>
<organism evidence="1 2">
    <name type="scientific">Rubrivivax gelatinosus (strain NBRC 100245 / IL144)</name>
    <dbReference type="NCBI Taxonomy" id="983917"/>
    <lineage>
        <taxon>Bacteria</taxon>
        <taxon>Pseudomonadati</taxon>
        <taxon>Pseudomonadota</taxon>
        <taxon>Betaproteobacteria</taxon>
        <taxon>Burkholderiales</taxon>
        <taxon>Sphaerotilaceae</taxon>
        <taxon>Rubrivivax</taxon>
    </lineage>
</organism>
<dbReference type="STRING" id="983917.RGE_14240"/>
<reference evidence="1 2" key="1">
    <citation type="journal article" date="2012" name="J. Bacteriol.">
        <title>Complete genome sequence of phototrophic betaproteobacterium Rubrivivax gelatinosus IL144.</title>
        <authorList>
            <person name="Nagashima S."/>
            <person name="Kamimura A."/>
            <person name="Shimizu T."/>
            <person name="Nakamura-isaki S."/>
            <person name="Aono E."/>
            <person name="Sakamoto K."/>
            <person name="Ichikawa N."/>
            <person name="Nakazawa H."/>
            <person name="Sekine M."/>
            <person name="Yamazaki S."/>
            <person name="Fujita N."/>
            <person name="Shimada K."/>
            <person name="Hanada S."/>
            <person name="Nagashima K.V.P."/>
        </authorList>
    </citation>
    <scope>NUCLEOTIDE SEQUENCE [LARGE SCALE GENOMIC DNA]</scope>
    <source>
        <strain evidence="2">NBRC 100245 / IL144</strain>
    </source>
</reference>
<dbReference type="AlphaFoldDB" id="I0HP28"/>
<accession>I0HP28</accession>
<dbReference type="EMBL" id="AP012320">
    <property type="protein sequence ID" value="BAL94765.1"/>
    <property type="molecule type" value="Genomic_DNA"/>
</dbReference>
<protein>
    <submittedName>
        <fullName evidence="1">Uncharacterized protein</fullName>
    </submittedName>
</protein>
<keyword evidence="2" id="KW-1185">Reference proteome</keyword>
<name>I0HP28_RUBGI</name>
<proteinExistence type="predicted"/>
<dbReference type="RefSeq" id="WP_014427634.1">
    <property type="nucleotide sequence ID" value="NC_017075.1"/>
</dbReference>